<dbReference type="PANTHER" id="PTHR32063:SF33">
    <property type="entry name" value="RND SUPERFAMILY EFFLUX PUMP PERMEASE COMPONENT"/>
    <property type="match status" value="1"/>
</dbReference>
<dbReference type="Pfam" id="PF00873">
    <property type="entry name" value="ACR_tran"/>
    <property type="match status" value="1"/>
</dbReference>
<feature type="transmembrane region" description="Helical" evidence="1">
    <location>
        <begin position="459"/>
        <end position="479"/>
    </location>
</feature>
<dbReference type="InterPro" id="IPR001036">
    <property type="entry name" value="Acrflvin-R"/>
</dbReference>
<dbReference type="GO" id="GO:0042910">
    <property type="term" value="F:xenobiotic transmembrane transporter activity"/>
    <property type="evidence" value="ECO:0007669"/>
    <property type="project" value="TreeGrafter"/>
</dbReference>
<dbReference type="STRING" id="398580.Dshi_3036"/>
<dbReference type="Gene3D" id="3.30.70.1440">
    <property type="entry name" value="Multidrug efflux transporter AcrB pore domain"/>
    <property type="match status" value="1"/>
</dbReference>
<evidence type="ECO:0000313" key="3">
    <source>
        <dbReference type="Proteomes" id="UP000006833"/>
    </source>
</evidence>
<name>A8LKI6_DINSH</name>
<feature type="transmembrane region" description="Helical" evidence="1">
    <location>
        <begin position="908"/>
        <end position="928"/>
    </location>
</feature>
<feature type="transmembrane region" description="Helical" evidence="1">
    <location>
        <begin position="881"/>
        <end position="901"/>
    </location>
</feature>
<feature type="transmembrane region" description="Helical" evidence="1">
    <location>
        <begin position="383"/>
        <end position="408"/>
    </location>
</feature>
<dbReference type="PRINTS" id="PR00702">
    <property type="entry name" value="ACRIFLAVINRP"/>
</dbReference>
<dbReference type="PANTHER" id="PTHR32063">
    <property type="match status" value="1"/>
</dbReference>
<dbReference type="eggNOG" id="COG0841">
    <property type="taxonomic scope" value="Bacteria"/>
</dbReference>
<keyword evidence="1" id="KW-0472">Membrane</keyword>
<dbReference type="Gene3D" id="3.30.70.1320">
    <property type="entry name" value="Multidrug efflux transporter AcrB pore domain like"/>
    <property type="match status" value="1"/>
</dbReference>
<dbReference type="KEGG" id="dsh:Dshi_3036"/>
<feature type="transmembrane region" description="Helical" evidence="1">
    <location>
        <begin position="12"/>
        <end position="33"/>
    </location>
</feature>
<feature type="transmembrane region" description="Helical" evidence="1">
    <location>
        <begin position="331"/>
        <end position="350"/>
    </location>
</feature>
<feature type="transmembrane region" description="Helical" evidence="1">
    <location>
        <begin position="1011"/>
        <end position="1036"/>
    </location>
</feature>
<reference evidence="3" key="1">
    <citation type="journal article" date="2010" name="ISME J.">
        <title>The complete genome sequence of the algal symbiont Dinoroseobacter shibae: a hitchhiker's guide to life in the sea.</title>
        <authorList>
            <person name="Wagner-Dobler I."/>
            <person name="Ballhausen B."/>
            <person name="Berger M."/>
            <person name="Brinkhoff T."/>
            <person name="Buchholz I."/>
            <person name="Bunk B."/>
            <person name="Cypionka H."/>
            <person name="Daniel R."/>
            <person name="Drepper T."/>
            <person name="Gerdts G."/>
            <person name="Hahnke S."/>
            <person name="Han C."/>
            <person name="Jahn D."/>
            <person name="Kalhoefer D."/>
            <person name="Kiss H."/>
            <person name="Klenk H.P."/>
            <person name="Kyrpides N."/>
            <person name="Liebl W."/>
            <person name="Liesegang H."/>
            <person name="Meincke L."/>
            <person name="Pati A."/>
            <person name="Petersen J."/>
            <person name="Piekarski T."/>
            <person name="Pommerenke C."/>
            <person name="Pradella S."/>
            <person name="Pukall R."/>
            <person name="Rabus R."/>
            <person name="Stackebrandt E."/>
            <person name="Thole S."/>
            <person name="Thompson L."/>
            <person name="Tielen P."/>
            <person name="Tomasch J."/>
            <person name="von Jan M."/>
            <person name="Wanphrut N."/>
            <person name="Wichels A."/>
            <person name="Zech H."/>
            <person name="Simon M."/>
        </authorList>
    </citation>
    <scope>NUCLEOTIDE SEQUENCE [LARGE SCALE GENOMIC DNA]</scope>
    <source>
        <strain evidence="3">DSM 16493 / NCIMB 14021 / DFL 12</strain>
    </source>
</reference>
<dbReference type="InterPro" id="IPR027463">
    <property type="entry name" value="AcrB_DN_DC_subdom"/>
</dbReference>
<feature type="transmembrane region" description="Helical" evidence="1">
    <location>
        <begin position="980"/>
        <end position="999"/>
    </location>
</feature>
<dbReference type="RefSeq" id="WP_012179697.1">
    <property type="nucleotide sequence ID" value="NC_009952.1"/>
</dbReference>
<dbReference type="SUPFAM" id="SSF82866">
    <property type="entry name" value="Multidrug efflux transporter AcrB transmembrane domain"/>
    <property type="match status" value="2"/>
</dbReference>
<dbReference type="Gene3D" id="3.30.70.1430">
    <property type="entry name" value="Multidrug efflux transporter AcrB pore domain"/>
    <property type="match status" value="2"/>
</dbReference>
<dbReference type="Gene3D" id="1.20.1640.10">
    <property type="entry name" value="Multidrug efflux transporter AcrB transmembrane domain"/>
    <property type="match status" value="2"/>
</dbReference>
<accession>A8LKI6</accession>
<feature type="transmembrane region" description="Helical" evidence="1">
    <location>
        <begin position="530"/>
        <end position="554"/>
    </location>
</feature>
<evidence type="ECO:0000313" key="2">
    <source>
        <dbReference type="EMBL" id="ABV94769.1"/>
    </source>
</evidence>
<dbReference type="HOGENOM" id="CLU_002755_1_2_5"/>
<dbReference type="SUPFAM" id="SSF82714">
    <property type="entry name" value="Multidrug efflux transporter AcrB TolC docking domain, DN and DC subdomains"/>
    <property type="match status" value="2"/>
</dbReference>
<dbReference type="AlphaFoldDB" id="A8LKI6"/>
<keyword evidence="1" id="KW-1133">Transmembrane helix</keyword>
<keyword evidence="1" id="KW-0812">Transmembrane</keyword>
<feature type="transmembrane region" description="Helical" evidence="1">
    <location>
        <begin position="357"/>
        <end position="377"/>
    </location>
</feature>
<protein>
    <submittedName>
        <fullName evidence="2">Efflux transporter</fullName>
    </submittedName>
</protein>
<dbReference type="Gene3D" id="3.30.2090.10">
    <property type="entry name" value="Multidrug efflux transporter AcrB TolC docking domain, DN and DC subdomains"/>
    <property type="match status" value="2"/>
</dbReference>
<sequence length="1075" mass="115061">MNPVIKWMTEHPVAANLTMVLVLVVGLLSLFAIPQKTFPDFTLEVVDIRVVYPGASPGEIEQSIIRPIEDQISGIDGVDEVTATAREGSGQVSVALLLGADVAEKLDEVKTEIDRITTFPEDAEEPTVTQRSNRSRALEIAIHGPVPEQVLKEEAERLKSELTQLPSVSFVETANLRDYEISIEVDRDTLNAYGLTLAQVSQIVAANSLELPGGEIETATLSIPLRTLGRNYTRADFENIVVLTNDAGAKVFLRDIATVIDGFEDSDISARFGGNPSATVNVFRVGDEQLLDIVSDVKVHLDESFRASLPAGVDVTLWQNDADELQSRLDLLIENAVLGLALVVLCLTLFLDFRLAFWAAAGIAVAFAASFAVLNTIGMSINMISLFGFILAIGIVVDNAIVIGENIYKNGEAGLSPMDAAVKGTQRVAVPVVFSALTTVVAFMPLFEMPGTLGKFLGDIPAVVIIVLLLSLLQALFILPRNLSRLDVSPSYRPNIVLRGLNAVRRVIDRGLQWFIARPFDAALRFATRYWLVPIGAVIGMMIVTVGLLAHGYVKFNFFPAIDGKFVTANIEMVDGTTFDRTETVAEQVRVAAVRAGDRIAADLPMDEAAVVENIAVVIGQGAGGGGPAGGTATTGATLANVVVRVTDPELRDWPTRDYVAAWRDEIGDIAGIKVLDVSSALIDAGDAIAVELSLPDGQDIAPVVDALREGLRGIPGVFSIRDDLSAGRLEYKLSLREDARIYGVTLSDLASQMRNGFFGIEATRVQRGRDDVRVFVRLPANQRDSLADLLDFKIRTAAGDLIALGDVAEITEGLAPTEILRRNARTITTVTADVDASVITSSEANALITAELIPPLAARYEGLIVEFGGEQRTQGDAGTALGKALAVALFVIFALLALVFRSYVQPLVVMVAIPLGLIGAVMGHMIMGLPLTILSIFGIIGLAGVVINNSLVMIDLYNEYLDKGHALRAAVIEGTKDRFRPILLTSLTTFLGVFPLIMETSLQAQFLIPLAVSIGYGVLFGTAIILLAVPAVFIAQARAFDLVARLFGAAAPQLPEPAPDPLPASRLASVRAAE</sequence>
<gene>
    <name evidence="2" type="ordered locus">Dshi_3036</name>
</gene>
<organism evidence="2 3">
    <name type="scientific">Dinoroseobacter shibae (strain DSM 16493 / NCIMB 14021 / DFL 12)</name>
    <dbReference type="NCBI Taxonomy" id="398580"/>
    <lineage>
        <taxon>Bacteria</taxon>
        <taxon>Pseudomonadati</taxon>
        <taxon>Pseudomonadota</taxon>
        <taxon>Alphaproteobacteria</taxon>
        <taxon>Rhodobacterales</taxon>
        <taxon>Roseobacteraceae</taxon>
        <taxon>Dinoroseobacter</taxon>
    </lineage>
</organism>
<dbReference type="GO" id="GO:0005886">
    <property type="term" value="C:plasma membrane"/>
    <property type="evidence" value="ECO:0007669"/>
    <property type="project" value="TreeGrafter"/>
</dbReference>
<dbReference type="Proteomes" id="UP000006833">
    <property type="component" value="Chromosome"/>
</dbReference>
<keyword evidence="3" id="KW-1185">Reference proteome</keyword>
<feature type="transmembrane region" description="Helical" evidence="1">
    <location>
        <begin position="428"/>
        <end position="447"/>
    </location>
</feature>
<feature type="transmembrane region" description="Helical" evidence="1">
    <location>
        <begin position="934"/>
        <end position="959"/>
    </location>
</feature>
<proteinExistence type="predicted"/>
<dbReference type="SUPFAM" id="SSF82693">
    <property type="entry name" value="Multidrug efflux transporter AcrB pore domain, PN1, PN2, PC1 and PC2 subdomains"/>
    <property type="match status" value="2"/>
</dbReference>
<dbReference type="EMBL" id="CP000830">
    <property type="protein sequence ID" value="ABV94769.1"/>
    <property type="molecule type" value="Genomic_DNA"/>
</dbReference>
<evidence type="ECO:0000256" key="1">
    <source>
        <dbReference type="SAM" id="Phobius"/>
    </source>
</evidence>